<organism evidence="2 3">
    <name type="scientific">Eumeta variegata</name>
    <name type="common">Bagworm moth</name>
    <name type="synonym">Eumeta japonica</name>
    <dbReference type="NCBI Taxonomy" id="151549"/>
    <lineage>
        <taxon>Eukaryota</taxon>
        <taxon>Metazoa</taxon>
        <taxon>Ecdysozoa</taxon>
        <taxon>Arthropoda</taxon>
        <taxon>Hexapoda</taxon>
        <taxon>Insecta</taxon>
        <taxon>Pterygota</taxon>
        <taxon>Neoptera</taxon>
        <taxon>Endopterygota</taxon>
        <taxon>Lepidoptera</taxon>
        <taxon>Glossata</taxon>
        <taxon>Ditrysia</taxon>
        <taxon>Tineoidea</taxon>
        <taxon>Psychidae</taxon>
        <taxon>Oiketicinae</taxon>
        <taxon>Eumeta</taxon>
    </lineage>
</organism>
<accession>A0A4C1STQ8</accession>
<keyword evidence="3" id="KW-1185">Reference proteome</keyword>
<name>A0A4C1STQ8_EUMVA</name>
<evidence type="ECO:0000313" key="3">
    <source>
        <dbReference type="Proteomes" id="UP000299102"/>
    </source>
</evidence>
<dbReference type="AlphaFoldDB" id="A0A4C1STQ8"/>
<evidence type="ECO:0000313" key="2">
    <source>
        <dbReference type="EMBL" id="GBP05324.1"/>
    </source>
</evidence>
<evidence type="ECO:0000256" key="1">
    <source>
        <dbReference type="SAM" id="MobiDB-lite"/>
    </source>
</evidence>
<comment type="caution">
    <text evidence="2">The sequence shown here is derived from an EMBL/GenBank/DDBJ whole genome shotgun (WGS) entry which is preliminary data.</text>
</comment>
<proteinExistence type="predicted"/>
<sequence length="285" mass="32757">MHLWGGVVIEREGMRERKERGRKRKTANRLRINYSKAVRTADDGIKIHCPDVETLPQSQQYLWTSKSITRTPSGEERNQRPLPRHLLPTSVSPSFQDRGNQEYFNNLEQVCVGSRYLSRGPTHKKGGPRQCHHASCNGHAAANCHAYLTLREMFGPTLTRECPRNSQVLRLVEYVSEGFETERSTVVVFDIAKASIGYGNGSIYKLYSYQVPDRLIITIQNYLANRHFTFRHERTYSTRRLIRAGVRQAPPSPVLYSAYTNDIPRPSSSGVQLRVIRGRYRPLRK</sequence>
<dbReference type="Proteomes" id="UP000299102">
    <property type="component" value="Unassembled WGS sequence"/>
</dbReference>
<gene>
    <name evidence="2" type="ORF">EVAR_88679_1</name>
</gene>
<protein>
    <submittedName>
        <fullName evidence="2">Uncharacterized protein</fullName>
    </submittedName>
</protein>
<dbReference type="EMBL" id="BGZK01003887">
    <property type="protein sequence ID" value="GBP05324.1"/>
    <property type="molecule type" value="Genomic_DNA"/>
</dbReference>
<feature type="region of interest" description="Disordered" evidence="1">
    <location>
        <begin position="64"/>
        <end position="87"/>
    </location>
</feature>
<dbReference type="OrthoDB" id="416454at2759"/>
<reference evidence="2 3" key="1">
    <citation type="journal article" date="2019" name="Commun. Biol.">
        <title>The bagworm genome reveals a unique fibroin gene that provides high tensile strength.</title>
        <authorList>
            <person name="Kono N."/>
            <person name="Nakamura H."/>
            <person name="Ohtoshi R."/>
            <person name="Tomita M."/>
            <person name="Numata K."/>
            <person name="Arakawa K."/>
        </authorList>
    </citation>
    <scope>NUCLEOTIDE SEQUENCE [LARGE SCALE GENOMIC DNA]</scope>
</reference>